<name>A0A8S5Q4K3_9CAUD</name>
<dbReference type="EMBL" id="BK015578">
    <property type="protein sequence ID" value="DAE14262.1"/>
    <property type="molecule type" value="Genomic_DNA"/>
</dbReference>
<reference evidence="1" key="1">
    <citation type="journal article" date="2021" name="Proc. Natl. Acad. Sci. U.S.A.">
        <title>A Catalog of Tens of Thousands of Viruses from Human Metagenomes Reveals Hidden Associations with Chronic Diseases.</title>
        <authorList>
            <person name="Tisza M.J."/>
            <person name="Buck C.B."/>
        </authorList>
    </citation>
    <scope>NUCLEOTIDE SEQUENCE</scope>
    <source>
        <strain evidence="1">Ct0uL16</strain>
    </source>
</reference>
<sequence length="44" mass="5149">MSCGLAFRVCFGRLAVRLFFAPLSWNIYIITHTVRKVKVFLKVF</sequence>
<protein>
    <submittedName>
        <fullName evidence="1">Uncharacterized protein</fullName>
    </submittedName>
</protein>
<evidence type="ECO:0000313" key="1">
    <source>
        <dbReference type="EMBL" id="DAE14262.1"/>
    </source>
</evidence>
<organism evidence="1">
    <name type="scientific">Siphoviridae sp. ct0uL16</name>
    <dbReference type="NCBI Taxonomy" id="2825299"/>
    <lineage>
        <taxon>Viruses</taxon>
        <taxon>Duplodnaviria</taxon>
        <taxon>Heunggongvirae</taxon>
        <taxon>Uroviricota</taxon>
        <taxon>Caudoviricetes</taxon>
    </lineage>
</organism>
<accession>A0A8S5Q4K3</accession>
<proteinExistence type="predicted"/>